<dbReference type="RefSeq" id="WP_129598965.1">
    <property type="nucleotide sequence ID" value="NZ_SBLB01000001.1"/>
</dbReference>
<keyword evidence="2" id="KW-1185">Reference proteome</keyword>
<evidence type="ECO:0000313" key="2">
    <source>
        <dbReference type="Proteomes" id="UP000290407"/>
    </source>
</evidence>
<proteinExistence type="predicted"/>
<dbReference type="Proteomes" id="UP000290407">
    <property type="component" value="Unassembled WGS sequence"/>
</dbReference>
<comment type="caution">
    <text evidence="1">The sequence shown here is derived from an EMBL/GenBank/DDBJ whole genome shotgun (WGS) entry which is preliminary data.</text>
</comment>
<name>A0A4Q2UMT5_9BACT</name>
<sequence length="96" mass="11271">MENTYYSPAEKTLFWVAGYTGDLNTIQVSEQVKYLVTHGTTFAEYANVDMGEVRTDVVRVSRRYKNMRVFWTVTETPPADAFEITNNWTMWNWLTD</sequence>
<gene>
    <name evidence="1" type="ORF">EQG79_00750</name>
</gene>
<dbReference type="AlphaFoldDB" id="A0A4Q2UMT5"/>
<dbReference type="EMBL" id="SBLB01000001">
    <property type="protein sequence ID" value="RYC70714.1"/>
    <property type="molecule type" value="Genomic_DNA"/>
</dbReference>
<accession>A0A4Q2UMT5</accession>
<organism evidence="1 2">
    <name type="scientific">Spirosoma sordidisoli</name>
    <dbReference type="NCBI Taxonomy" id="2502893"/>
    <lineage>
        <taxon>Bacteria</taxon>
        <taxon>Pseudomonadati</taxon>
        <taxon>Bacteroidota</taxon>
        <taxon>Cytophagia</taxon>
        <taxon>Cytophagales</taxon>
        <taxon>Cytophagaceae</taxon>
        <taxon>Spirosoma</taxon>
    </lineage>
</organism>
<evidence type="ECO:0000313" key="1">
    <source>
        <dbReference type="EMBL" id="RYC70714.1"/>
    </source>
</evidence>
<protein>
    <submittedName>
        <fullName evidence="1">Uncharacterized protein</fullName>
    </submittedName>
</protein>
<reference evidence="1 2" key="1">
    <citation type="submission" date="2019-01" db="EMBL/GenBank/DDBJ databases">
        <title>Spirosoma flava sp. nov., a propanil-degrading bacterium isolated from herbicide-contaminated soil.</title>
        <authorList>
            <person name="Zhang L."/>
            <person name="Jiang J.-D."/>
        </authorList>
    </citation>
    <scope>NUCLEOTIDE SEQUENCE [LARGE SCALE GENOMIC DNA]</scope>
    <source>
        <strain evidence="1 2">TY50</strain>
    </source>
</reference>